<dbReference type="EMBL" id="BMJA01000002">
    <property type="protein sequence ID" value="GGA35069.1"/>
    <property type="molecule type" value="Genomic_DNA"/>
</dbReference>
<comment type="caution">
    <text evidence="2">The sequence shown here is derived from an EMBL/GenBank/DDBJ whole genome shotgun (WGS) entry which is preliminary data.</text>
</comment>
<dbReference type="RefSeq" id="WP_188794656.1">
    <property type="nucleotide sequence ID" value="NZ_BMJA01000002.1"/>
</dbReference>
<dbReference type="InterPro" id="IPR007621">
    <property type="entry name" value="TPM_dom"/>
</dbReference>
<dbReference type="Proteomes" id="UP000620046">
    <property type="component" value="Unassembled WGS sequence"/>
</dbReference>
<dbReference type="PANTHER" id="PTHR30373:SF8">
    <property type="entry name" value="BLL7265 PROTEIN"/>
    <property type="match status" value="1"/>
</dbReference>
<organism evidence="2 3">
    <name type="scientific">Dyella nitratireducens</name>
    <dbReference type="NCBI Taxonomy" id="1849580"/>
    <lineage>
        <taxon>Bacteria</taxon>
        <taxon>Pseudomonadati</taxon>
        <taxon>Pseudomonadota</taxon>
        <taxon>Gammaproteobacteria</taxon>
        <taxon>Lysobacterales</taxon>
        <taxon>Rhodanobacteraceae</taxon>
        <taxon>Dyella</taxon>
    </lineage>
</organism>
<dbReference type="Pfam" id="PF04536">
    <property type="entry name" value="TPM_phosphatase"/>
    <property type="match status" value="1"/>
</dbReference>
<name>A0ABQ1G1S5_9GAMM</name>
<feature type="domain" description="TPM" evidence="1">
    <location>
        <begin position="29"/>
        <end position="144"/>
    </location>
</feature>
<evidence type="ECO:0000259" key="1">
    <source>
        <dbReference type="Pfam" id="PF04536"/>
    </source>
</evidence>
<dbReference type="PANTHER" id="PTHR30373">
    <property type="entry name" value="UPF0603 PROTEIN YGCG"/>
    <property type="match status" value="1"/>
</dbReference>
<proteinExistence type="predicted"/>
<protein>
    <submittedName>
        <fullName evidence="2">Membrane protein</fullName>
    </submittedName>
</protein>
<dbReference type="Gene3D" id="3.10.310.50">
    <property type="match status" value="1"/>
</dbReference>
<accession>A0ABQ1G1S5</accession>
<evidence type="ECO:0000313" key="2">
    <source>
        <dbReference type="EMBL" id="GGA35069.1"/>
    </source>
</evidence>
<gene>
    <name evidence="2" type="ORF">GCM10010981_25120</name>
</gene>
<reference evidence="3" key="1">
    <citation type="journal article" date="2019" name="Int. J. Syst. Evol. Microbiol.">
        <title>The Global Catalogue of Microorganisms (GCM) 10K type strain sequencing project: providing services to taxonomists for standard genome sequencing and annotation.</title>
        <authorList>
            <consortium name="The Broad Institute Genomics Platform"/>
            <consortium name="The Broad Institute Genome Sequencing Center for Infectious Disease"/>
            <person name="Wu L."/>
            <person name="Ma J."/>
        </authorList>
    </citation>
    <scope>NUCLEOTIDE SEQUENCE [LARGE SCALE GENOMIC DNA]</scope>
    <source>
        <strain evidence="3">CGMCC 1.15439</strain>
    </source>
</reference>
<keyword evidence="3" id="KW-1185">Reference proteome</keyword>
<evidence type="ECO:0000313" key="3">
    <source>
        <dbReference type="Proteomes" id="UP000620046"/>
    </source>
</evidence>
<sequence>MPTRAQRITANLFEGLFQLHRRFPPELLDDMTAAIADGEHTHLGEVRFAIESRLSIPVVWAGLDASTRARQVFGQLDVWDTEHNCGVLIYVLMSEHRIEIVADRGIAKHVKPEEWRAICEGMRENFAAGQWRAGALHGITQVHALLAKHFPSHGKPRPDELPDRPVLL</sequence>